<evidence type="ECO:0000256" key="8">
    <source>
        <dbReference type="PIRNR" id="PIRNR038148"/>
    </source>
</evidence>
<gene>
    <name evidence="11" type="ORF">W97_04748</name>
</gene>
<organism evidence="11 12">
    <name type="scientific">Coniosporium apollinis (strain CBS 100218)</name>
    <name type="common">Rock-inhabiting black yeast</name>
    <dbReference type="NCBI Taxonomy" id="1168221"/>
    <lineage>
        <taxon>Eukaryota</taxon>
        <taxon>Fungi</taxon>
        <taxon>Dikarya</taxon>
        <taxon>Ascomycota</taxon>
        <taxon>Pezizomycotina</taxon>
        <taxon>Dothideomycetes</taxon>
        <taxon>Dothideomycetes incertae sedis</taxon>
        <taxon>Coniosporium</taxon>
    </lineage>
</organism>
<evidence type="ECO:0000256" key="7">
    <source>
        <dbReference type="ARBA" id="ARBA00023242"/>
    </source>
</evidence>
<dbReference type="PROSITE" id="PS51559">
    <property type="entry name" value="SAM_RMT2"/>
    <property type="match status" value="1"/>
</dbReference>
<dbReference type="PANTHER" id="PTHR32379">
    <property type="entry name" value="GUANIDINOACETATE N-METHYLTRANSFERASE"/>
    <property type="match status" value="1"/>
</dbReference>
<feature type="region of interest" description="Disordered" evidence="9">
    <location>
        <begin position="70"/>
        <end position="91"/>
    </location>
</feature>
<comment type="subcellular location">
    <subcellularLocation>
        <location evidence="8">Cytoplasm</location>
    </subcellularLocation>
    <subcellularLocation>
        <location evidence="8">Nucleus</location>
    </subcellularLocation>
</comment>
<dbReference type="RefSeq" id="XP_007780827.1">
    <property type="nucleotide sequence ID" value="XM_007782637.1"/>
</dbReference>
<dbReference type="PANTHER" id="PTHR32379:SF1">
    <property type="entry name" value="GUANIDINOACETATE N-METHYLTRANSFERASE"/>
    <property type="match status" value="1"/>
</dbReference>
<keyword evidence="6" id="KW-0949">S-adenosyl-L-methionine</keyword>
<keyword evidence="5 8" id="KW-0808">Transferase</keyword>
<comment type="similarity">
    <text evidence="8">Belongs to the class I-like SAM-binding methyltransferase superfamily. RMT2 methyltransferase family.</text>
</comment>
<dbReference type="InterPro" id="IPR026480">
    <property type="entry name" value="RMT2_dom"/>
</dbReference>
<keyword evidence="3 8" id="KW-0963">Cytoplasm</keyword>
<dbReference type="FunFam" id="3.40.50.150:FF:000135">
    <property type="entry name" value="Arginine N-methyltransferase 2"/>
    <property type="match status" value="1"/>
</dbReference>
<keyword evidence="4 8" id="KW-0489">Methyltransferase</keyword>
<dbReference type="InterPro" id="IPR029063">
    <property type="entry name" value="SAM-dependent_MTases_sf"/>
</dbReference>
<dbReference type="HOGENOM" id="CLU_033831_0_0_1"/>
<keyword evidence="7 8" id="KW-0539">Nucleus</keyword>
<evidence type="ECO:0000256" key="4">
    <source>
        <dbReference type="ARBA" id="ARBA00022603"/>
    </source>
</evidence>
<keyword evidence="12" id="KW-1185">Reference proteome</keyword>
<comment type="function">
    <text evidence="1 8">S-adenosyl-L-methionine-dependent protein-arginine N-methyltransferase that methylates the delta-nitrogen atom of arginine residues to form N5-methylarginine (type IV) in target proteins. Monomethylates ribosomal protein L12.</text>
</comment>
<dbReference type="Proteomes" id="UP000016924">
    <property type="component" value="Unassembled WGS sequence"/>
</dbReference>
<dbReference type="eggNOG" id="KOG1709">
    <property type="taxonomic scope" value="Eukaryota"/>
</dbReference>
<sequence length="437" mass="48427">MHDPLTIETDLETQSLLLAAANHDLEALRNLLRTTSVNVQDPDTGFTPLHAAIAACEQEKEDPAIVMSDGQIDGLENGHTSGERAEASDGRKKELEAAARTVELLLQNGAIWNDLDKNNETPGCTAHRLGLKEIYDMVVKAGVRAELLLNRLDEYQMLGDDDDEAEDEDDFEILDDPQDASTIDIEASGIIVEPPSEDAPTTAHIPTNPDVNSAGYLASDLTFTADRLLDADKNGVMMAWETDIMRRTADRLLPAPGLRILNIGHGMGIIDGIFQSKSPSAHHIVEAHPAVLERMRKEGWYDKPGVVVHEGKWQDVVPTLVQEDTMFDAIYFDTFAEDYKALKEFFSEYVIGLLDPSGGNEGEGGRFGFFNGLGADRQVCYDVYSEVVEIDLMEAGLETEWEDVKVPDLDETGEWAGVRRRYWALENYRLPTCKFIG</sequence>
<dbReference type="SUPFAM" id="SSF53335">
    <property type="entry name" value="S-adenosyl-L-methionine-dependent methyltransferases"/>
    <property type="match status" value="1"/>
</dbReference>
<dbReference type="Gene3D" id="3.40.50.150">
    <property type="entry name" value="Vaccinia Virus protein VP39"/>
    <property type="match status" value="1"/>
</dbReference>
<evidence type="ECO:0000259" key="10">
    <source>
        <dbReference type="PROSITE" id="PS51559"/>
    </source>
</evidence>
<evidence type="ECO:0000256" key="2">
    <source>
        <dbReference type="ARBA" id="ARBA00011245"/>
    </source>
</evidence>
<dbReference type="AlphaFoldDB" id="R7YUE0"/>
<dbReference type="GO" id="GO:0019702">
    <property type="term" value="F:protein arginine N5-methyltransferase activity"/>
    <property type="evidence" value="ECO:0007669"/>
    <property type="project" value="TreeGrafter"/>
</dbReference>
<dbReference type="GeneID" id="19902059"/>
<dbReference type="STRING" id="1168221.R7YUE0"/>
<dbReference type="InterPro" id="IPR051038">
    <property type="entry name" value="RMT2/GAMT_Mtase"/>
</dbReference>
<dbReference type="InterPro" id="IPR036770">
    <property type="entry name" value="Ankyrin_rpt-contain_sf"/>
</dbReference>
<dbReference type="InterPro" id="IPR017408">
    <property type="entry name" value="Arginine_N-MeTrfase_2"/>
</dbReference>
<evidence type="ECO:0000313" key="12">
    <source>
        <dbReference type="Proteomes" id="UP000016924"/>
    </source>
</evidence>
<evidence type="ECO:0000256" key="3">
    <source>
        <dbReference type="ARBA" id="ARBA00022490"/>
    </source>
</evidence>
<dbReference type="GO" id="GO:0005634">
    <property type="term" value="C:nucleus"/>
    <property type="evidence" value="ECO:0007669"/>
    <property type="project" value="UniProtKB-SubCell"/>
</dbReference>
<dbReference type="GO" id="GO:0005737">
    <property type="term" value="C:cytoplasm"/>
    <property type="evidence" value="ECO:0007669"/>
    <property type="project" value="UniProtKB-SubCell"/>
</dbReference>
<dbReference type="OrthoDB" id="19014at2759"/>
<dbReference type="Gene3D" id="1.25.40.20">
    <property type="entry name" value="Ankyrin repeat-containing domain"/>
    <property type="match status" value="1"/>
</dbReference>
<dbReference type="OMA" id="YWVVDNY"/>
<reference evidence="12" key="1">
    <citation type="submission" date="2012-06" db="EMBL/GenBank/DDBJ databases">
        <title>The genome sequence of Coniosporium apollinis CBS 100218.</title>
        <authorList>
            <consortium name="The Broad Institute Genome Sequencing Platform"/>
            <person name="Cuomo C."/>
            <person name="Gorbushina A."/>
            <person name="Noack S."/>
            <person name="Walker B."/>
            <person name="Young S.K."/>
            <person name="Zeng Q."/>
            <person name="Gargeya S."/>
            <person name="Fitzgerald M."/>
            <person name="Haas B."/>
            <person name="Abouelleil A."/>
            <person name="Alvarado L."/>
            <person name="Arachchi H.M."/>
            <person name="Berlin A.M."/>
            <person name="Chapman S.B."/>
            <person name="Goldberg J."/>
            <person name="Griggs A."/>
            <person name="Gujja S."/>
            <person name="Hansen M."/>
            <person name="Howarth C."/>
            <person name="Imamovic A."/>
            <person name="Larimer J."/>
            <person name="McCowan C."/>
            <person name="Montmayeur A."/>
            <person name="Murphy C."/>
            <person name="Neiman D."/>
            <person name="Pearson M."/>
            <person name="Priest M."/>
            <person name="Roberts A."/>
            <person name="Saif S."/>
            <person name="Shea T."/>
            <person name="Sisk P."/>
            <person name="Sykes S."/>
            <person name="Wortman J."/>
            <person name="Nusbaum C."/>
            <person name="Birren B."/>
        </authorList>
    </citation>
    <scope>NUCLEOTIDE SEQUENCE [LARGE SCALE GENOMIC DNA]</scope>
    <source>
        <strain evidence="12">CBS 100218</strain>
    </source>
</reference>
<dbReference type="PIRSF" id="PIRSF038148">
    <property type="entry name" value="Arginine_N-mtfrase-2"/>
    <property type="match status" value="1"/>
</dbReference>
<comment type="subunit">
    <text evidence="2 8">Monomer.</text>
</comment>
<dbReference type="EC" id="2.1.1.-" evidence="8"/>
<evidence type="ECO:0000256" key="1">
    <source>
        <dbReference type="ARBA" id="ARBA00002207"/>
    </source>
</evidence>
<proteinExistence type="inferred from homology"/>
<accession>R7YUE0</accession>
<feature type="compositionally biased region" description="Basic and acidic residues" evidence="9">
    <location>
        <begin position="81"/>
        <end position="91"/>
    </location>
</feature>
<evidence type="ECO:0000256" key="5">
    <source>
        <dbReference type="ARBA" id="ARBA00022679"/>
    </source>
</evidence>
<dbReference type="SUPFAM" id="SSF48403">
    <property type="entry name" value="Ankyrin repeat"/>
    <property type="match status" value="1"/>
</dbReference>
<name>R7YUE0_CONA1</name>
<dbReference type="EMBL" id="JH767574">
    <property type="protein sequence ID" value="EON65510.1"/>
    <property type="molecule type" value="Genomic_DNA"/>
</dbReference>
<evidence type="ECO:0000256" key="6">
    <source>
        <dbReference type="ARBA" id="ARBA00022691"/>
    </source>
</evidence>
<protein>
    <recommendedName>
        <fullName evidence="8">Arginine N-methyltransferase 2</fullName>
        <ecNumber evidence="8">2.1.1.-</ecNumber>
    </recommendedName>
</protein>
<evidence type="ECO:0000256" key="9">
    <source>
        <dbReference type="SAM" id="MobiDB-lite"/>
    </source>
</evidence>
<dbReference type="GO" id="GO:0032259">
    <property type="term" value="P:methylation"/>
    <property type="evidence" value="ECO:0007669"/>
    <property type="project" value="UniProtKB-KW"/>
</dbReference>
<evidence type="ECO:0000313" key="11">
    <source>
        <dbReference type="EMBL" id="EON65510.1"/>
    </source>
</evidence>
<feature type="domain" description="RMT2" evidence="10">
    <location>
        <begin position="207"/>
        <end position="437"/>
    </location>
</feature>